<evidence type="ECO:0000313" key="1">
    <source>
        <dbReference type="EMBL" id="QDE71042.1"/>
    </source>
</evidence>
<reference evidence="1 2" key="1">
    <citation type="journal article" date="2019" name="Science">
        <title>Social genes are selection hotspots in kin groups of a soil microbe.</title>
        <authorList>
            <person name="Wielgoss S."/>
            <person name="Wolfensberger R."/>
            <person name="Sun L."/>
            <person name="Fiegna F."/>
            <person name="Velicer G.J."/>
        </authorList>
    </citation>
    <scope>NUCLEOTIDE SEQUENCE [LARGE SCALE GENOMIC DNA]</scope>
    <source>
        <strain evidence="1 2">MC3.5.9c15</strain>
    </source>
</reference>
<name>A0AAE6G505_MYXXA</name>
<sequence>MYLRSRASTAAEEARCAQVVPPSRLTWTTLNRSGERPGAFTPATAAFLRRRFRAVVVERKPLILDEASEGLPLLAHVGDGLTQRTLGRVPRRLCFEPGM</sequence>
<dbReference type="EMBL" id="CP017174">
    <property type="protein sequence ID" value="QDE71042.1"/>
    <property type="molecule type" value="Genomic_DNA"/>
</dbReference>
<evidence type="ECO:0000313" key="2">
    <source>
        <dbReference type="Proteomes" id="UP000320179"/>
    </source>
</evidence>
<dbReference type="Proteomes" id="UP000320179">
    <property type="component" value="Chromosome"/>
</dbReference>
<proteinExistence type="predicted"/>
<organism evidence="1 2">
    <name type="scientific">Myxococcus xanthus</name>
    <dbReference type="NCBI Taxonomy" id="34"/>
    <lineage>
        <taxon>Bacteria</taxon>
        <taxon>Pseudomonadati</taxon>
        <taxon>Myxococcota</taxon>
        <taxon>Myxococcia</taxon>
        <taxon>Myxococcales</taxon>
        <taxon>Cystobacterineae</taxon>
        <taxon>Myxococcaceae</taxon>
        <taxon>Myxococcus</taxon>
    </lineage>
</organism>
<dbReference type="AlphaFoldDB" id="A0AAE6G505"/>
<accession>A0AAE6G505</accession>
<gene>
    <name evidence="1" type="ORF">BHS09_30960</name>
</gene>
<protein>
    <submittedName>
        <fullName evidence="1">Uncharacterized protein</fullName>
    </submittedName>
</protein>